<keyword evidence="2" id="KW-0547">Nucleotide-binding</keyword>
<keyword evidence="2 5" id="KW-0418">Kinase</keyword>
<dbReference type="Pfam" id="PF02769">
    <property type="entry name" value="AIRS_C"/>
    <property type="match status" value="1"/>
</dbReference>
<protein>
    <recommendedName>
        <fullName evidence="2">Thiamine-monophosphate kinase</fullName>
        <shortName evidence="2">TMP kinase</shortName>
        <shortName evidence="2">Thiamine-phosphate kinase</shortName>
        <ecNumber evidence="2">2.7.4.16</ecNumber>
    </recommendedName>
</protein>
<dbReference type="HAMAP" id="MF_02128">
    <property type="entry name" value="TMP_kinase"/>
    <property type="match status" value="1"/>
</dbReference>
<dbReference type="InterPro" id="IPR016188">
    <property type="entry name" value="PurM-like_N"/>
</dbReference>
<feature type="domain" description="PurM-like C-terminal" evidence="4">
    <location>
        <begin position="150"/>
        <end position="298"/>
    </location>
</feature>
<keyword evidence="6" id="KW-1185">Reference proteome</keyword>
<evidence type="ECO:0000259" key="3">
    <source>
        <dbReference type="Pfam" id="PF00586"/>
    </source>
</evidence>
<dbReference type="PIRSF" id="PIRSF005303">
    <property type="entry name" value="Thiam_monoph_kin"/>
    <property type="match status" value="1"/>
</dbReference>
<dbReference type="Gene3D" id="3.90.650.10">
    <property type="entry name" value="PurM-like C-terminal domain"/>
    <property type="match status" value="1"/>
</dbReference>
<dbReference type="RefSeq" id="WP_271196645.1">
    <property type="nucleotide sequence ID" value="NZ_BSFN01000011.1"/>
</dbReference>
<dbReference type="SUPFAM" id="SSF56042">
    <property type="entry name" value="PurM C-terminal domain-like"/>
    <property type="match status" value="1"/>
</dbReference>
<accession>A0A9W6KAE6</accession>
<evidence type="ECO:0000313" key="5">
    <source>
        <dbReference type="EMBL" id="GLK90454.1"/>
    </source>
</evidence>
<feature type="binding site" evidence="2">
    <location>
        <position position="214"/>
    </location>
    <ligand>
        <name>Mg(2+)</name>
        <dbReference type="ChEBI" id="CHEBI:18420"/>
        <label>5</label>
    </ligand>
</feature>
<evidence type="ECO:0000256" key="1">
    <source>
        <dbReference type="ARBA" id="ARBA00022977"/>
    </source>
</evidence>
<dbReference type="NCBIfam" id="TIGR01379">
    <property type="entry name" value="thiL"/>
    <property type="match status" value="1"/>
</dbReference>
<feature type="binding site" evidence="2">
    <location>
        <position position="262"/>
    </location>
    <ligand>
        <name>substrate</name>
    </ligand>
</feature>
<comment type="pathway">
    <text evidence="2">Cofactor biosynthesis; thiamine diphosphate biosynthesis; thiamine diphosphate from thiamine phosphate: step 1/1.</text>
</comment>
<evidence type="ECO:0000313" key="6">
    <source>
        <dbReference type="Proteomes" id="UP001143328"/>
    </source>
</evidence>
<dbReference type="InterPro" id="IPR036676">
    <property type="entry name" value="PurM-like_C_sf"/>
</dbReference>
<comment type="catalytic activity">
    <reaction evidence="2">
        <text>thiamine phosphate + ATP = thiamine diphosphate + ADP</text>
        <dbReference type="Rhea" id="RHEA:15913"/>
        <dbReference type="ChEBI" id="CHEBI:30616"/>
        <dbReference type="ChEBI" id="CHEBI:37575"/>
        <dbReference type="ChEBI" id="CHEBI:58937"/>
        <dbReference type="ChEBI" id="CHEBI:456216"/>
        <dbReference type="EC" id="2.7.4.16"/>
    </reaction>
</comment>
<dbReference type="InterPro" id="IPR010918">
    <property type="entry name" value="PurM-like_C_dom"/>
</dbReference>
<keyword evidence="2" id="KW-0808">Transferase</keyword>
<gene>
    <name evidence="2 5" type="primary">thiL</name>
    <name evidence="5" type="ORF">GCM10017655_35180</name>
</gene>
<dbReference type="GO" id="GO:0009030">
    <property type="term" value="F:thiamine-phosphate kinase activity"/>
    <property type="evidence" value="ECO:0007669"/>
    <property type="project" value="UniProtKB-UniRule"/>
</dbReference>
<feature type="binding site" evidence="2">
    <location>
        <position position="146"/>
    </location>
    <ligand>
        <name>ATP</name>
        <dbReference type="ChEBI" id="CHEBI:30616"/>
    </ligand>
</feature>
<dbReference type="Proteomes" id="UP001143328">
    <property type="component" value="Unassembled WGS sequence"/>
</dbReference>
<feature type="binding site" evidence="2">
    <location>
        <position position="30"/>
    </location>
    <ligand>
        <name>Mg(2+)</name>
        <dbReference type="ChEBI" id="CHEBI:18420"/>
        <label>3</label>
    </ligand>
</feature>
<feature type="binding site" evidence="2">
    <location>
        <position position="47"/>
    </location>
    <ligand>
        <name>Mg(2+)</name>
        <dbReference type="ChEBI" id="CHEBI:18420"/>
        <label>2</label>
    </ligand>
</feature>
<feature type="binding site" evidence="2">
    <location>
        <position position="75"/>
    </location>
    <ligand>
        <name>Mg(2+)</name>
        <dbReference type="ChEBI" id="CHEBI:18420"/>
        <label>3</label>
    </ligand>
</feature>
<feature type="binding site" evidence="2">
    <location>
        <position position="47"/>
    </location>
    <ligand>
        <name>Mg(2+)</name>
        <dbReference type="ChEBI" id="CHEBI:18420"/>
        <label>1</label>
    </ligand>
</feature>
<feature type="binding site" evidence="2">
    <location>
        <position position="75"/>
    </location>
    <ligand>
        <name>Mg(2+)</name>
        <dbReference type="ChEBI" id="CHEBI:18420"/>
        <label>4</label>
    </ligand>
</feature>
<feature type="binding site" evidence="2">
    <location>
        <position position="122"/>
    </location>
    <ligand>
        <name>Mg(2+)</name>
        <dbReference type="ChEBI" id="CHEBI:18420"/>
        <label>1</label>
    </ligand>
</feature>
<dbReference type="GO" id="GO:0005524">
    <property type="term" value="F:ATP binding"/>
    <property type="evidence" value="ECO:0007669"/>
    <property type="project" value="UniProtKB-UniRule"/>
</dbReference>
<dbReference type="GO" id="GO:0009229">
    <property type="term" value="P:thiamine diphosphate biosynthetic process"/>
    <property type="evidence" value="ECO:0007669"/>
    <property type="project" value="UniProtKB-UniRule"/>
</dbReference>
<feature type="binding site" evidence="2">
    <location>
        <position position="75"/>
    </location>
    <ligand>
        <name>Mg(2+)</name>
        <dbReference type="ChEBI" id="CHEBI:18420"/>
        <label>2</label>
    </ligand>
</feature>
<dbReference type="EMBL" id="BSFN01000011">
    <property type="protein sequence ID" value="GLK90454.1"/>
    <property type="molecule type" value="Genomic_DNA"/>
</dbReference>
<dbReference type="InterPro" id="IPR006283">
    <property type="entry name" value="ThiL-like"/>
</dbReference>
<dbReference type="AlphaFoldDB" id="A0A9W6KAE6"/>
<feature type="binding site" evidence="2">
    <location>
        <position position="213"/>
    </location>
    <ligand>
        <name>ATP</name>
        <dbReference type="ChEBI" id="CHEBI:30616"/>
    </ligand>
</feature>
<organism evidence="5 6">
    <name type="scientific">Pseudomonas turukhanskensis</name>
    <dbReference type="NCBI Taxonomy" id="1806536"/>
    <lineage>
        <taxon>Bacteria</taxon>
        <taxon>Pseudomonadati</taxon>
        <taxon>Pseudomonadota</taxon>
        <taxon>Gammaproteobacteria</taxon>
        <taxon>Pseudomonadales</taxon>
        <taxon>Pseudomonadaceae</taxon>
        <taxon>Pseudomonas</taxon>
    </lineage>
</organism>
<feature type="domain" description="PurM-like N-terminal" evidence="3">
    <location>
        <begin position="28"/>
        <end position="138"/>
    </location>
</feature>
<comment type="caution">
    <text evidence="2">Lacks conserved residue(s) required for the propagation of feature annotation.</text>
</comment>
<evidence type="ECO:0000256" key="2">
    <source>
        <dbReference type="HAMAP-Rule" id="MF_02128"/>
    </source>
</evidence>
<comment type="similarity">
    <text evidence="2">Belongs to the thiamine-monophosphate kinase family.</text>
</comment>
<reference evidence="5" key="1">
    <citation type="journal article" date="2014" name="Int. J. Syst. Evol. Microbiol.">
        <title>Complete genome sequence of Corynebacterium casei LMG S-19264T (=DSM 44701T), isolated from a smear-ripened cheese.</title>
        <authorList>
            <consortium name="US DOE Joint Genome Institute (JGI-PGF)"/>
            <person name="Walter F."/>
            <person name="Albersmeier A."/>
            <person name="Kalinowski J."/>
            <person name="Ruckert C."/>
        </authorList>
    </citation>
    <scope>NUCLEOTIDE SEQUENCE</scope>
    <source>
        <strain evidence="5">VKM B-2935</strain>
    </source>
</reference>
<comment type="caution">
    <text evidence="5">The sequence shown here is derived from an EMBL/GenBank/DDBJ whole genome shotgun (WGS) entry which is preliminary data.</text>
</comment>
<dbReference type="InterPro" id="IPR036921">
    <property type="entry name" value="PurM-like_N_sf"/>
</dbReference>
<comment type="miscellaneous">
    <text evidence="2">Reaction mechanism of ThiL seems to utilize a direct, inline transfer of the gamma-phosphate of ATP to TMP rather than a phosphorylated enzyme intermediate.</text>
</comment>
<dbReference type="CDD" id="cd02194">
    <property type="entry name" value="ThiL"/>
    <property type="match status" value="1"/>
</dbReference>
<keyword evidence="2" id="KW-0479">Metal-binding</keyword>
<dbReference type="Pfam" id="PF00586">
    <property type="entry name" value="AIRS"/>
    <property type="match status" value="1"/>
</dbReference>
<dbReference type="SUPFAM" id="SSF55326">
    <property type="entry name" value="PurM N-terminal domain-like"/>
    <property type="match status" value="1"/>
</dbReference>
<feature type="binding site" evidence="2">
    <location>
        <position position="45"/>
    </location>
    <ligand>
        <name>Mg(2+)</name>
        <dbReference type="ChEBI" id="CHEBI:18420"/>
        <label>4</label>
    </ligand>
</feature>
<keyword evidence="1 2" id="KW-0784">Thiamine biosynthesis</keyword>
<feature type="binding site" evidence="2">
    <location>
        <position position="46"/>
    </location>
    <ligand>
        <name>Mg(2+)</name>
        <dbReference type="ChEBI" id="CHEBI:18420"/>
        <label>1</label>
    </ligand>
</feature>
<dbReference type="GO" id="GO:0009228">
    <property type="term" value="P:thiamine biosynthetic process"/>
    <property type="evidence" value="ECO:0007669"/>
    <property type="project" value="UniProtKB-KW"/>
</dbReference>
<feature type="binding site" evidence="2">
    <location>
        <position position="314"/>
    </location>
    <ligand>
        <name>substrate</name>
    </ligand>
</feature>
<evidence type="ECO:0000259" key="4">
    <source>
        <dbReference type="Pfam" id="PF02769"/>
    </source>
</evidence>
<dbReference type="EC" id="2.7.4.16" evidence="2"/>
<name>A0A9W6KAE6_9PSED</name>
<dbReference type="PANTHER" id="PTHR30270:SF0">
    <property type="entry name" value="THIAMINE-MONOPHOSPHATE KINASE"/>
    <property type="match status" value="1"/>
</dbReference>
<keyword evidence="2" id="KW-0067">ATP-binding</keyword>
<dbReference type="GO" id="GO:0000287">
    <property type="term" value="F:magnesium ion binding"/>
    <property type="evidence" value="ECO:0007669"/>
    <property type="project" value="UniProtKB-UniRule"/>
</dbReference>
<dbReference type="Gene3D" id="3.30.1330.10">
    <property type="entry name" value="PurM-like, N-terminal domain"/>
    <property type="match status" value="1"/>
</dbReference>
<feature type="binding site" evidence="2">
    <location>
        <position position="211"/>
    </location>
    <ligand>
        <name>Mg(2+)</name>
        <dbReference type="ChEBI" id="CHEBI:18420"/>
        <label>3</label>
    </ligand>
</feature>
<dbReference type="PANTHER" id="PTHR30270">
    <property type="entry name" value="THIAMINE-MONOPHOSPHATE KINASE"/>
    <property type="match status" value="1"/>
</dbReference>
<sequence length="330" mass="33870">MGEFELIRRYFAAAPCAQPGEGVVQGIGDDCALLALAAGEQLAVSTDTLVIGVHFPHTCDAFLLGQRALAVATSDLAAMGAAPIGFTLALTLPQADADWLQAFATGLNQMAQACDMRLIGGDTTRGPLTLTVTVFGRVPAGQALTRAGAQVGDVLCVGGPLGDAAAALPLVLNQCTAPAAIAEPLLARYWAPEPQLAFGQALRGKATAALDISDGLLADCGHIALASKVALHIERERLPLSPAVAAWLPQEKAWECALSGGDDYVLAFTVAQAHVAQLQRDGWPVTVIGRVVAGNGVHLLDSAGHSLAPSSRGYLHFGGAGDSTKQENGT</sequence>
<reference evidence="5" key="2">
    <citation type="submission" date="2023-01" db="EMBL/GenBank/DDBJ databases">
        <authorList>
            <person name="Sun Q."/>
            <person name="Evtushenko L."/>
        </authorList>
    </citation>
    <scope>NUCLEOTIDE SEQUENCE</scope>
    <source>
        <strain evidence="5">VKM B-2935</strain>
    </source>
</reference>
<proteinExistence type="inferred from homology"/>
<feature type="binding site" evidence="2">
    <location>
        <begin position="121"/>
        <end position="122"/>
    </location>
    <ligand>
        <name>ATP</name>
        <dbReference type="ChEBI" id="CHEBI:30616"/>
    </ligand>
</feature>
<keyword evidence="2" id="KW-0460">Magnesium</keyword>
<feature type="binding site" evidence="2">
    <location>
        <position position="54"/>
    </location>
    <ligand>
        <name>substrate</name>
    </ligand>
</feature>
<feature type="binding site" evidence="2">
    <location>
        <position position="30"/>
    </location>
    <ligand>
        <name>Mg(2+)</name>
        <dbReference type="ChEBI" id="CHEBI:18420"/>
        <label>4</label>
    </ligand>
</feature>
<comment type="function">
    <text evidence="2">Catalyzes the ATP-dependent phosphorylation of thiamine-monophosphate (TMP) to form thiamine-pyrophosphate (TPP), the active form of vitamin B1.</text>
</comment>